<dbReference type="InterPro" id="IPR036691">
    <property type="entry name" value="Endo/exonu/phosph_ase_sf"/>
</dbReference>
<organism evidence="1 2">
    <name type="scientific">Coptis chinensis</name>
    <dbReference type="NCBI Taxonomy" id="261450"/>
    <lineage>
        <taxon>Eukaryota</taxon>
        <taxon>Viridiplantae</taxon>
        <taxon>Streptophyta</taxon>
        <taxon>Embryophyta</taxon>
        <taxon>Tracheophyta</taxon>
        <taxon>Spermatophyta</taxon>
        <taxon>Magnoliopsida</taxon>
        <taxon>Ranunculales</taxon>
        <taxon>Ranunculaceae</taxon>
        <taxon>Coptidoideae</taxon>
        <taxon>Coptis</taxon>
    </lineage>
</organism>
<protein>
    <submittedName>
        <fullName evidence="1">Uncharacterized protein</fullName>
    </submittedName>
</protein>
<gene>
    <name evidence="1" type="ORF">IFM89_014478</name>
</gene>
<evidence type="ECO:0000313" key="2">
    <source>
        <dbReference type="Proteomes" id="UP000631114"/>
    </source>
</evidence>
<dbReference type="OrthoDB" id="692400at2759"/>
<keyword evidence="2" id="KW-1185">Reference proteome</keyword>
<dbReference type="SUPFAM" id="SSF56219">
    <property type="entry name" value="DNase I-like"/>
    <property type="match status" value="1"/>
</dbReference>
<evidence type="ECO:0000313" key="1">
    <source>
        <dbReference type="EMBL" id="KAF9596914.1"/>
    </source>
</evidence>
<dbReference type="Proteomes" id="UP000631114">
    <property type="component" value="Unassembled WGS sequence"/>
</dbReference>
<dbReference type="Gene3D" id="3.60.10.10">
    <property type="entry name" value="Endonuclease/exonuclease/phosphatase"/>
    <property type="match status" value="1"/>
</dbReference>
<sequence>MVLRSIQKTVFQLWEVLQGITYPIRVLPAIDYLHFGKLGVKGDELNPGLTQETPNSPYDTSPDGLYAPDTFSGVKGHDTDIEGRRAEVNRVVEDDDGNWGSAFSSSLVLGVSTGCKSAGDLLKAINNRAETELQVLKKNTETLSKAILIIPHLSVYWTGRKVGVIKCVWSVDPADKEQFWNELANVNDLWDRPWCSGGDFNCVRFTEESRKGCRSSNDMRAFNDFIDSFGLVDFNLSGAKYTYSNHHQCPKMSRIDRYLVTSSWMEHFHEQEEQALRYNFSDHRVIFLEKWHAEGGPVPLNLSYCVWKSKKLLG</sequence>
<proteinExistence type="predicted"/>
<name>A0A835HED5_9MAGN</name>
<dbReference type="EMBL" id="JADFTS010000007">
    <property type="protein sequence ID" value="KAF9596914.1"/>
    <property type="molecule type" value="Genomic_DNA"/>
</dbReference>
<accession>A0A835HED5</accession>
<dbReference type="PANTHER" id="PTHR33710:SF71">
    <property type="entry name" value="ENDONUCLEASE_EXONUCLEASE_PHOSPHATASE DOMAIN-CONTAINING PROTEIN"/>
    <property type="match status" value="1"/>
</dbReference>
<dbReference type="AlphaFoldDB" id="A0A835HED5"/>
<dbReference type="PANTHER" id="PTHR33710">
    <property type="entry name" value="BNAC02G09200D PROTEIN"/>
    <property type="match status" value="1"/>
</dbReference>
<comment type="caution">
    <text evidence="1">The sequence shown here is derived from an EMBL/GenBank/DDBJ whole genome shotgun (WGS) entry which is preliminary data.</text>
</comment>
<reference evidence="1 2" key="1">
    <citation type="submission" date="2020-10" db="EMBL/GenBank/DDBJ databases">
        <title>The Coptis chinensis genome and diversification of protoberbering-type alkaloids.</title>
        <authorList>
            <person name="Wang B."/>
            <person name="Shu S."/>
            <person name="Song C."/>
            <person name="Liu Y."/>
        </authorList>
    </citation>
    <scope>NUCLEOTIDE SEQUENCE [LARGE SCALE GENOMIC DNA]</scope>
    <source>
        <strain evidence="1">HL-2020</strain>
        <tissue evidence="1">Leaf</tissue>
    </source>
</reference>